<dbReference type="Proteomes" id="UP000254720">
    <property type="component" value="Unassembled WGS sequence"/>
</dbReference>
<protein>
    <submittedName>
        <fullName evidence="1">Uncharacterized protein</fullName>
    </submittedName>
</protein>
<reference evidence="1 2" key="1">
    <citation type="submission" date="2018-07" db="EMBL/GenBank/DDBJ databases">
        <title>Genomic Encyclopedia of Type Strains, Phase IV (KMG-IV): sequencing the most valuable type-strain genomes for metagenomic binning, comparative biology and taxonomic classification.</title>
        <authorList>
            <person name="Goeker M."/>
        </authorList>
    </citation>
    <scope>NUCLEOTIDE SEQUENCE [LARGE SCALE GENOMIC DNA]</scope>
    <source>
        <strain evidence="1 2">DSM 16500</strain>
    </source>
</reference>
<keyword evidence="2" id="KW-1185">Reference proteome</keyword>
<gene>
    <name evidence="1" type="ORF">C8D86_1366</name>
</gene>
<organism evidence="1 2">
    <name type="scientific">Aquicella lusitana</name>
    <dbReference type="NCBI Taxonomy" id="254246"/>
    <lineage>
        <taxon>Bacteria</taxon>
        <taxon>Pseudomonadati</taxon>
        <taxon>Pseudomonadota</taxon>
        <taxon>Gammaproteobacteria</taxon>
        <taxon>Legionellales</taxon>
        <taxon>Coxiellaceae</taxon>
        <taxon>Aquicella</taxon>
    </lineage>
</organism>
<dbReference type="EMBL" id="QQAX01000036">
    <property type="protein sequence ID" value="RDI37967.1"/>
    <property type="molecule type" value="Genomic_DNA"/>
</dbReference>
<comment type="caution">
    <text evidence="1">The sequence shown here is derived from an EMBL/GenBank/DDBJ whole genome shotgun (WGS) entry which is preliminary data.</text>
</comment>
<dbReference type="AlphaFoldDB" id="A0A370G273"/>
<proteinExistence type="predicted"/>
<name>A0A370G273_9COXI</name>
<evidence type="ECO:0000313" key="1">
    <source>
        <dbReference type="EMBL" id="RDI37967.1"/>
    </source>
</evidence>
<accession>A0A370G273</accession>
<evidence type="ECO:0000313" key="2">
    <source>
        <dbReference type="Proteomes" id="UP000254720"/>
    </source>
</evidence>
<sequence>MQHSITPETNLTLNEVKKHFDQWRLSCQKRGKIPDSLWRKVKALTGRYSLTKITQD</sequence>
<dbReference type="RefSeq" id="WP_170131889.1">
    <property type="nucleotide sequence ID" value="NZ_LR699116.1"/>
</dbReference>